<dbReference type="Gene3D" id="2.115.10.20">
    <property type="entry name" value="Glycosyl hydrolase domain, family 43"/>
    <property type="match status" value="2"/>
</dbReference>
<organism evidence="1 2">
    <name type="scientific">Arenibacter palladensis</name>
    <dbReference type="NCBI Taxonomy" id="237373"/>
    <lineage>
        <taxon>Bacteria</taxon>
        <taxon>Pseudomonadati</taxon>
        <taxon>Bacteroidota</taxon>
        <taxon>Flavobacteriia</taxon>
        <taxon>Flavobacteriales</taxon>
        <taxon>Flavobacteriaceae</taxon>
        <taxon>Arenibacter</taxon>
    </lineage>
</organism>
<keyword evidence="2" id="KW-1185">Reference proteome</keyword>
<dbReference type="SUPFAM" id="SSF75005">
    <property type="entry name" value="Arabinanase/levansucrase/invertase"/>
    <property type="match status" value="1"/>
</dbReference>
<name>A0A1M4TQA3_9FLAO</name>
<proteinExistence type="predicted"/>
<evidence type="ECO:0008006" key="3">
    <source>
        <dbReference type="Google" id="ProtNLM"/>
    </source>
</evidence>
<dbReference type="PROSITE" id="PS51257">
    <property type="entry name" value="PROKAR_LIPOPROTEIN"/>
    <property type="match status" value="1"/>
</dbReference>
<dbReference type="RefSeq" id="WP_072860005.1">
    <property type="nucleotide sequence ID" value="NZ_FQUX01000001.1"/>
</dbReference>
<evidence type="ECO:0000313" key="1">
    <source>
        <dbReference type="EMBL" id="SHE46662.1"/>
    </source>
</evidence>
<dbReference type="EMBL" id="FQUX01000001">
    <property type="protein sequence ID" value="SHE46662.1"/>
    <property type="molecule type" value="Genomic_DNA"/>
</dbReference>
<protein>
    <recommendedName>
        <fullName evidence="3">Glycosyl hydrolases family 43</fullName>
    </recommendedName>
</protein>
<dbReference type="Proteomes" id="UP000184406">
    <property type="component" value="Unassembled WGS sequence"/>
</dbReference>
<dbReference type="PANTHER" id="PTHR35279:SF1">
    <property type="entry name" value="ARABINANASE_LEVANSUCRASE_INVERTASE"/>
    <property type="match status" value="1"/>
</dbReference>
<sequence length="321" mass="37388">MKTPLLLLTSLIVFLLSCKDQQKNKENVNSEQVAIVTPKDSVPFPRELTQFQTPDENPIFTGTGMDTWDQKIRERGYILKEEGSYHMWYTGFNKEKELLSLGYATSLDGISWKRHVSNPVFDESWTEDMMVIKVDGTYHMFAEGKNDVAHRLTSTDRIHWTDHGSLDIRHADGSPLSKGPYGTPTVWRENNLWYLFYERNDLGIWLATSKDLKVWTNVQDEPVITMGPEEYDKYGVALNQIIKYKGWYYAYYHGTPFEDWSLWSTNVAASKDLVHWKKYPQNPIMEENRSSGILVPDGDQFRLYTMHDKVEVHFPKSPKKN</sequence>
<evidence type="ECO:0000313" key="2">
    <source>
        <dbReference type="Proteomes" id="UP000184406"/>
    </source>
</evidence>
<dbReference type="AlphaFoldDB" id="A0A1M4TQA3"/>
<reference evidence="2" key="1">
    <citation type="submission" date="2016-11" db="EMBL/GenBank/DDBJ databases">
        <authorList>
            <person name="Varghese N."/>
            <person name="Submissions S."/>
        </authorList>
    </citation>
    <scope>NUCLEOTIDE SEQUENCE [LARGE SCALE GENOMIC DNA]</scope>
    <source>
        <strain evidence="2">DSM 17539</strain>
    </source>
</reference>
<dbReference type="PANTHER" id="PTHR35279">
    <property type="match status" value="1"/>
</dbReference>
<dbReference type="OrthoDB" id="2534034at2"/>
<gene>
    <name evidence="1" type="ORF">SAMN03080594_101337</name>
</gene>
<accession>A0A1M4TQA3</accession>
<dbReference type="InterPro" id="IPR023296">
    <property type="entry name" value="Glyco_hydro_beta-prop_sf"/>
</dbReference>